<dbReference type="EMBL" id="BNJG01000001">
    <property type="protein sequence ID" value="GHO51982.1"/>
    <property type="molecule type" value="Genomic_DNA"/>
</dbReference>
<sequence>MTKEQLLDLIEALGLIDLGDAIAYLDPDGAVEALLITEKEPQTMCA</sequence>
<name>A0ABQ3UGZ9_9CHLR</name>
<protein>
    <submittedName>
        <fullName evidence="1">Uncharacterized protein</fullName>
    </submittedName>
</protein>
<accession>A0ABQ3UGZ9</accession>
<evidence type="ECO:0000313" key="1">
    <source>
        <dbReference type="EMBL" id="GHO51982.1"/>
    </source>
</evidence>
<gene>
    <name evidence="1" type="ORF">KSB_04570</name>
</gene>
<proteinExistence type="predicted"/>
<reference evidence="1 2" key="1">
    <citation type="journal article" date="2021" name="Int. J. Syst. Evol. Microbiol.">
        <title>Reticulibacter mediterranei gen. nov., sp. nov., within the new family Reticulibacteraceae fam. nov., and Ktedonospora formicarum gen. nov., sp. nov., Ktedonobacter robiniae sp. nov., Dictyobacter formicarum sp. nov. and Dictyobacter arantiisoli sp. nov., belonging to the class Ktedonobacteria.</title>
        <authorList>
            <person name="Yabe S."/>
            <person name="Zheng Y."/>
            <person name="Wang C.M."/>
            <person name="Sakai Y."/>
            <person name="Abe K."/>
            <person name="Yokota A."/>
            <person name="Donadio S."/>
            <person name="Cavaletti L."/>
            <person name="Monciardini P."/>
        </authorList>
    </citation>
    <scope>NUCLEOTIDE SEQUENCE [LARGE SCALE GENOMIC DNA]</scope>
    <source>
        <strain evidence="1 2">SOSP1-30</strain>
    </source>
</reference>
<comment type="caution">
    <text evidence="1">The sequence shown here is derived from an EMBL/GenBank/DDBJ whole genome shotgun (WGS) entry which is preliminary data.</text>
</comment>
<evidence type="ECO:0000313" key="2">
    <source>
        <dbReference type="Proteomes" id="UP000654345"/>
    </source>
</evidence>
<organism evidence="1 2">
    <name type="scientific">Ktedonobacter robiniae</name>
    <dbReference type="NCBI Taxonomy" id="2778365"/>
    <lineage>
        <taxon>Bacteria</taxon>
        <taxon>Bacillati</taxon>
        <taxon>Chloroflexota</taxon>
        <taxon>Ktedonobacteria</taxon>
        <taxon>Ktedonobacterales</taxon>
        <taxon>Ktedonobacteraceae</taxon>
        <taxon>Ktedonobacter</taxon>
    </lineage>
</organism>
<dbReference type="Proteomes" id="UP000654345">
    <property type="component" value="Unassembled WGS sequence"/>
</dbReference>
<keyword evidence="2" id="KW-1185">Reference proteome</keyword>
<dbReference type="RefSeq" id="WP_201368937.1">
    <property type="nucleotide sequence ID" value="NZ_BNJG01000001.1"/>
</dbReference>